<dbReference type="InterPro" id="IPR041881">
    <property type="entry name" value="PqqD_sf"/>
</dbReference>
<name>A0A089HK62_PAEDU</name>
<dbReference type="KEGG" id="pdu:PDUR_05390"/>
<evidence type="ECO:0000313" key="1">
    <source>
        <dbReference type="EMBL" id="AIQ11467.1"/>
    </source>
</evidence>
<dbReference type="AlphaFoldDB" id="A0A089HK62"/>
<dbReference type="InterPro" id="IPR008792">
    <property type="entry name" value="PQQD"/>
</dbReference>
<keyword evidence="2" id="KW-1185">Reference proteome</keyword>
<dbReference type="STRING" id="44251.PDUR_05390"/>
<dbReference type="Proteomes" id="UP000029409">
    <property type="component" value="Chromosome"/>
</dbReference>
<dbReference type="OrthoDB" id="1495225at2"/>
<reference evidence="1 2" key="1">
    <citation type="submission" date="2014-08" db="EMBL/GenBank/DDBJ databases">
        <title>Comparative genomics of the Paenibacillus odorifer group.</title>
        <authorList>
            <person name="den Bakker H.C."/>
            <person name="Tsai Y.-C."/>
            <person name="Martin N."/>
            <person name="Korlach J."/>
            <person name="Wiedmann M."/>
        </authorList>
    </citation>
    <scope>NUCLEOTIDE SEQUENCE [LARGE SCALE GENOMIC DNA]</scope>
    <source>
        <strain evidence="1 2">DSM 1735</strain>
    </source>
</reference>
<dbReference type="Gene3D" id="1.10.10.1150">
    <property type="entry name" value="Coenzyme PQQ synthesis protein D (PqqD)"/>
    <property type="match status" value="1"/>
</dbReference>
<accession>A0A089HK62</accession>
<gene>
    <name evidence="1" type="ORF">PDUR_05390</name>
</gene>
<dbReference type="NCBIfam" id="NF033536">
    <property type="entry name" value="lasso_PqqD_Bac"/>
    <property type="match status" value="1"/>
</dbReference>
<protein>
    <submittedName>
        <fullName evidence="1">Metallophosphoesterase</fullName>
    </submittedName>
</protein>
<evidence type="ECO:0000313" key="2">
    <source>
        <dbReference type="Proteomes" id="UP000029409"/>
    </source>
</evidence>
<dbReference type="eggNOG" id="ENOG5033BC0">
    <property type="taxonomic scope" value="Bacteria"/>
</dbReference>
<dbReference type="EMBL" id="CP009288">
    <property type="protein sequence ID" value="AIQ11467.1"/>
    <property type="molecule type" value="Genomic_DNA"/>
</dbReference>
<dbReference type="Pfam" id="PF05402">
    <property type="entry name" value="PqqD"/>
    <property type="match status" value="1"/>
</dbReference>
<sequence length="100" mass="11100">MVKKAEILSIDTVLVQCEGNIVSDMDGEKVMLSIQQGKYFNLGQVGGDIWSIISTPRSVKEIIESLQQIYEIDADICEQDVIPFLQSLLKEDLIRVADAG</sequence>
<proteinExistence type="predicted"/>
<organism evidence="1 2">
    <name type="scientific">Paenibacillus durus</name>
    <name type="common">Paenibacillus azotofixans</name>
    <dbReference type="NCBI Taxonomy" id="44251"/>
    <lineage>
        <taxon>Bacteria</taxon>
        <taxon>Bacillati</taxon>
        <taxon>Bacillota</taxon>
        <taxon>Bacilli</taxon>
        <taxon>Bacillales</taxon>
        <taxon>Paenibacillaceae</taxon>
        <taxon>Paenibacillus</taxon>
    </lineage>
</organism>